<dbReference type="AlphaFoldDB" id="A0A4Z2HW78"/>
<keyword evidence="3" id="KW-1185">Reference proteome</keyword>
<evidence type="ECO:0000313" key="2">
    <source>
        <dbReference type="EMBL" id="TNN69841.1"/>
    </source>
</evidence>
<gene>
    <name evidence="2" type="ORF">EYF80_019909</name>
</gene>
<evidence type="ECO:0000313" key="3">
    <source>
        <dbReference type="Proteomes" id="UP000314294"/>
    </source>
</evidence>
<evidence type="ECO:0000256" key="1">
    <source>
        <dbReference type="SAM" id="MobiDB-lite"/>
    </source>
</evidence>
<sequence>MRSSFTSTLLEDQQKASSDRWQHTAKHVPTEPDTNTCVQRVEEMVLHNHAAFAQQAAVYQLAGQSVQTVPSQLQLSELHQLAHALRQHGERVVPQTQRLELGASEQRLRQHLQLVGVDGQVLQIVEETHIRGEHGDGVVAHVQVPQFR</sequence>
<proteinExistence type="predicted"/>
<feature type="compositionally biased region" description="Polar residues" evidence="1">
    <location>
        <begin position="1"/>
        <end position="11"/>
    </location>
</feature>
<dbReference type="Proteomes" id="UP000314294">
    <property type="component" value="Unassembled WGS sequence"/>
</dbReference>
<reference evidence="2 3" key="1">
    <citation type="submission" date="2019-03" db="EMBL/GenBank/DDBJ databases">
        <title>First draft genome of Liparis tanakae, snailfish: a comprehensive survey of snailfish specific genes.</title>
        <authorList>
            <person name="Kim W."/>
            <person name="Song I."/>
            <person name="Jeong J.-H."/>
            <person name="Kim D."/>
            <person name="Kim S."/>
            <person name="Ryu S."/>
            <person name="Song J.Y."/>
            <person name="Lee S.K."/>
        </authorList>
    </citation>
    <scope>NUCLEOTIDE SEQUENCE [LARGE SCALE GENOMIC DNA]</scope>
    <source>
        <tissue evidence="2">Muscle</tissue>
    </source>
</reference>
<feature type="compositionally biased region" description="Basic and acidic residues" evidence="1">
    <location>
        <begin position="12"/>
        <end position="22"/>
    </location>
</feature>
<comment type="caution">
    <text evidence="2">The sequence shown here is derived from an EMBL/GenBank/DDBJ whole genome shotgun (WGS) entry which is preliminary data.</text>
</comment>
<protein>
    <submittedName>
        <fullName evidence="2">Uncharacterized protein</fullName>
    </submittedName>
</protein>
<name>A0A4Z2HW78_9TELE</name>
<accession>A0A4Z2HW78</accession>
<dbReference type="EMBL" id="SRLO01000170">
    <property type="protein sequence ID" value="TNN69841.1"/>
    <property type="molecule type" value="Genomic_DNA"/>
</dbReference>
<organism evidence="2 3">
    <name type="scientific">Liparis tanakae</name>
    <name type="common">Tanaka's snailfish</name>
    <dbReference type="NCBI Taxonomy" id="230148"/>
    <lineage>
        <taxon>Eukaryota</taxon>
        <taxon>Metazoa</taxon>
        <taxon>Chordata</taxon>
        <taxon>Craniata</taxon>
        <taxon>Vertebrata</taxon>
        <taxon>Euteleostomi</taxon>
        <taxon>Actinopterygii</taxon>
        <taxon>Neopterygii</taxon>
        <taxon>Teleostei</taxon>
        <taxon>Neoteleostei</taxon>
        <taxon>Acanthomorphata</taxon>
        <taxon>Eupercaria</taxon>
        <taxon>Perciformes</taxon>
        <taxon>Cottioidei</taxon>
        <taxon>Cottales</taxon>
        <taxon>Liparidae</taxon>
        <taxon>Liparis</taxon>
    </lineage>
</organism>
<feature type="region of interest" description="Disordered" evidence="1">
    <location>
        <begin position="1"/>
        <end position="32"/>
    </location>
</feature>